<dbReference type="Gene3D" id="1.25.40.10">
    <property type="entry name" value="Tetratricopeptide repeat domain"/>
    <property type="match status" value="1"/>
</dbReference>
<feature type="transmembrane region" description="Helical" evidence="2">
    <location>
        <begin position="77"/>
        <end position="97"/>
    </location>
</feature>
<organism evidence="3 4">
    <name type="scientific">Bradyrhizobium canariense</name>
    <dbReference type="NCBI Taxonomy" id="255045"/>
    <lineage>
        <taxon>Bacteria</taxon>
        <taxon>Pseudomonadati</taxon>
        <taxon>Pseudomonadota</taxon>
        <taxon>Alphaproteobacteria</taxon>
        <taxon>Hyphomicrobiales</taxon>
        <taxon>Nitrobacteraceae</taxon>
        <taxon>Bradyrhizobium</taxon>
    </lineage>
</organism>
<dbReference type="InterPro" id="IPR011990">
    <property type="entry name" value="TPR-like_helical_dom_sf"/>
</dbReference>
<evidence type="ECO:0000313" key="3">
    <source>
        <dbReference type="EMBL" id="SDT26310.1"/>
    </source>
</evidence>
<keyword evidence="2" id="KW-0472">Membrane</keyword>
<dbReference type="SUPFAM" id="SSF81901">
    <property type="entry name" value="HCP-like"/>
    <property type="match status" value="1"/>
</dbReference>
<gene>
    <name evidence="3" type="ORF">SAMN05444158_5083</name>
</gene>
<dbReference type="AlphaFoldDB" id="A0A1H1YXY9"/>
<feature type="region of interest" description="Disordered" evidence="1">
    <location>
        <begin position="117"/>
        <end position="136"/>
    </location>
</feature>
<dbReference type="EMBL" id="LT629750">
    <property type="protein sequence ID" value="SDT26310.1"/>
    <property type="molecule type" value="Genomic_DNA"/>
</dbReference>
<protein>
    <recommendedName>
        <fullName evidence="5">Sel1 repeat-containing protein</fullName>
    </recommendedName>
</protein>
<name>A0A1H1YXY9_9BRAD</name>
<keyword evidence="2" id="KW-1133">Transmembrane helix</keyword>
<sequence>MLEKTGRFQSDSGLENFDTDTNGPRFGRYPYPPANGPRRGVVPDDSVPLFLSDDVEDPELQNFVPVRKRHRARAITVSRILGGCLAVVSAAIIASLFSADTTRALIINAKASLAAVSWGQPGPSQPPAPKAQPANPVQLATTGTQATANVPPPPAPALAPTREEISAALKTARQSQVAIVQPSVAAPAPVPPAPSARKLDADTLAGMMKRARSLIATGDISSARLLLERAAEAQEASAAFLLGQTYDPAVLGTPDLRSITPDPATARSWYEKAAQLGSPDAQQRLAQMRN</sequence>
<evidence type="ECO:0000313" key="4">
    <source>
        <dbReference type="Proteomes" id="UP000243904"/>
    </source>
</evidence>
<proteinExistence type="predicted"/>
<feature type="region of interest" description="Disordered" evidence="1">
    <location>
        <begin position="1"/>
        <end position="40"/>
    </location>
</feature>
<dbReference type="Proteomes" id="UP000243904">
    <property type="component" value="Chromosome I"/>
</dbReference>
<evidence type="ECO:0000256" key="1">
    <source>
        <dbReference type="SAM" id="MobiDB-lite"/>
    </source>
</evidence>
<keyword evidence="4" id="KW-1185">Reference proteome</keyword>
<evidence type="ECO:0008006" key="5">
    <source>
        <dbReference type="Google" id="ProtNLM"/>
    </source>
</evidence>
<reference evidence="4" key="1">
    <citation type="submission" date="2016-10" db="EMBL/GenBank/DDBJ databases">
        <authorList>
            <person name="Varghese N."/>
            <person name="Submissions S."/>
        </authorList>
    </citation>
    <scope>NUCLEOTIDE SEQUENCE [LARGE SCALE GENOMIC DNA]</scope>
    <source>
        <strain evidence="4">GAS369</strain>
    </source>
</reference>
<dbReference type="RefSeq" id="WP_146689256.1">
    <property type="nucleotide sequence ID" value="NZ_LT629750.1"/>
</dbReference>
<keyword evidence="2" id="KW-0812">Transmembrane</keyword>
<evidence type="ECO:0000256" key="2">
    <source>
        <dbReference type="SAM" id="Phobius"/>
    </source>
</evidence>
<accession>A0A1H1YXY9</accession>